<keyword evidence="7" id="KW-0055">Arginine biosynthesis</keyword>
<accession>A0ABS6EQK9</accession>
<sequence>MKFQRQAKILELIETNEIETQEELSSRLRLLGYETTQATVSRDIKELRLIKILSPSGKYRYATSAQEAENSYASRLQNIFRECVTSVAAAQNLVVIKTFPALAPAAANAIDAMRLPNALGSISGDDTVFIAMKDNESAVEFCEATKKNLK</sequence>
<comment type="similarity">
    <text evidence="2 7">Belongs to the ArgR family.</text>
</comment>
<dbReference type="InterPro" id="IPR020900">
    <property type="entry name" value="Arg_repress_DNA-bd"/>
</dbReference>
<evidence type="ECO:0000256" key="7">
    <source>
        <dbReference type="HAMAP-Rule" id="MF_00173"/>
    </source>
</evidence>
<proteinExistence type="inferred from homology"/>
<keyword evidence="5 7" id="KW-0238">DNA-binding</keyword>
<evidence type="ECO:0000313" key="11">
    <source>
        <dbReference type="Proteomes" id="UP000783588"/>
    </source>
</evidence>
<evidence type="ECO:0000256" key="5">
    <source>
        <dbReference type="ARBA" id="ARBA00023125"/>
    </source>
</evidence>
<keyword evidence="3 7" id="KW-0963">Cytoplasm</keyword>
<evidence type="ECO:0000259" key="8">
    <source>
        <dbReference type="Pfam" id="PF01316"/>
    </source>
</evidence>
<evidence type="ECO:0000256" key="6">
    <source>
        <dbReference type="ARBA" id="ARBA00023163"/>
    </source>
</evidence>
<dbReference type="EMBL" id="JAHLQI010000001">
    <property type="protein sequence ID" value="MBU5489416.1"/>
    <property type="molecule type" value="Genomic_DNA"/>
</dbReference>
<dbReference type="Proteomes" id="UP000783588">
    <property type="component" value="Unassembled WGS sequence"/>
</dbReference>
<dbReference type="InterPro" id="IPR020899">
    <property type="entry name" value="Arg_repress_C"/>
</dbReference>
<keyword evidence="7" id="KW-0028">Amino-acid biosynthesis</keyword>
<keyword evidence="6 7" id="KW-0804">Transcription</keyword>
<dbReference type="InterPro" id="IPR001669">
    <property type="entry name" value="Arg_repress"/>
</dbReference>
<evidence type="ECO:0000256" key="4">
    <source>
        <dbReference type="ARBA" id="ARBA00023015"/>
    </source>
</evidence>
<comment type="subcellular location">
    <subcellularLocation>
        <location evidence="1 7">Cytoplasm</location>
    </subcellularLocation>
</comment>
<keyword evidence="4 7" id="KW-0805">Transcription regulation</keyword>
<evidence type="ECO:0000259" key="9">
    <source>
        <dbReference type="Pfam" id="PF02863"/>
    </source>
</evidence>
<comment type="function">
    <text evidence="7">Regulates arginine biosynthesis genes.</text>
</comment>
<reference evidence="10 11" key="1">
    <citation type="submission" date="2021-06" db="EMBL/GenBank/DDBJ databases">
        <authorList>
            <person name="Sun Q."/>
            <person name="Li D."/>
        </authorList>
    </citation>
    <scope>NUCLEOTIDE SEQUENCE [LARGE SCALE GENOMIC DNA]</scope>
    <source>
        <strain evidence="10 11">MSJd-7</strain>
    </source>
</reference>
<evidence type="ECO:0000256" key="3">
    <source>
        <dbReference type="ARBA" id="ARBA00022490"/>
    </source>
</evidence>
<feature type="domain" description="Arginine repressor DNA-binding" evidence="8">
    <location>
        <begin position="2"/>
        <end position="65"/>
    </location>
</feature>
<evidence type="ECO:0000256" key="2">
    <source>
        <dbReference type="ARBA" id="ARBA00008316"/>
    </source>
</evidence>
<dbReference type="PANTHER" id="PTHR34471:SF1">
    <property type="entry name" value="ARGININE REPRESSOR"/>
    <property type="match status" value="1"/>
</dbReference>
<dbReference type="HAMAP" id="MF_00173">
    <property type="entry name" value="Arg_repressor"/>
    <property type="match status" value="1"/>
</dbReference>
<name>A0ABS6EQK9_9FIRM</name>
<dbReference type="RefSeq" id="WP_216469012.1">
    <property type="nucleotide sequence ID" value="NZ_JAHLQI010000001.1"/>
</dbReference>
<gene>
    <name evidence="7" type="primary">argR</name>
    <name evidence="10" type="ORF">KQI75_02035</name>
</gene>
<protein>
    <recommendedName>
        <fullName evidence="7">Arginine repressor</fullName>
    </recommendedName>
</protein>
<dbReference type="Pfam" id="PF02863">
    <property type="entry name" value="Arg_repressor_C"/>
    <property type="match status" value="1"/>
</dbReference>
<comment type="caution">
    <text evidence="10">The sequence shown here is derived from an EMBL/GenBank/DDBJ whole genome shotgun (WGS) entry which is preliminary data.</text>
</comment>
<organism evidence="10 11">
    <name type="scientific">Butyricicoccus intestinisimiae</name>
    <dbReference type="NCBI Taxonomy" id="2841509"/>
    <lineage>
        <taxon>Bacteria</taxon>
        <taxon>Bacillati</taxon>
        <taxon>Bacillota</taxon>
        <taxon>Clostridia</taxon>
        <taxon>Eubacteriales</taxon>
        <taxon>Butyricicoccaceae</taxon>
        <taxon>Butyricicoccus</taxon>
    </lineage>
</organism>
<comment type="pathway">
    <text evidence="7">Amino-acid biosynthesis; L-arginine biosynthesis [regulation].</text>
</comment>
<keyword evidence="11" id="KW-1185">Reference proteome</keyword>
<evidence type="ECO:0000313" key="10">
    <source>
        <dbReference type="EMBL" id="MBU5489416.1"/>
    </source>
</evidence>
<keyword evidence="7" id="KW-0678">Repressor</keyword>
<dbReference type="Pfam" id="PF01316">
    <property type="entry name" value="Arg_repressor"/>
    <property type="match status" value="1"/>
</dbReference>
<dbReference type="PANTHER" id="PTHR34471">
    <property type="entry name" value="ARGININE REPRESSOR"/>
    <property type="match status" value="1"/>
</dbReference>
<feature type="domain" description="Arginine repressor C-terminal" evidence="9">
    <location>
        <begin position="80"/>
        <end position="144"/>
    </location>
</feature>
<evidence type="ECO:0000256" key="1">
    <source>
        <dbReference type="ARBA" id="ARBA00004496"/>
    </source>
</evidence>